<dbReference type="CDD" id="cd09601">
    <property type="entry name" value="M1_APN-Q_like"/>
    <property type="match status" value="1"/>
</dbReference>
<dbReference type="OMA" id="NGVCIRN"/>
<evidence type="ECO:0000256" key="4">
    <source>
        <dbReference type="ARBA" id="ARBA00022670"/>
    </source>
</evidence>
<evidence type="ECO:0000256" key="1">
    <source>
        <dbReference type="ARBA" id="ARBA00004606"/>
    </source>
</evidence>
<dbReference type="RefSeq" id="XP_014567245.1">
    <property type="nucleotide sequence ID" value="XM_014711759.1"/>
</dbReference>
<feature type="domain" description="ERAP1-like C-terminal" evidence="19">
    <location>
        <begin position="641"/>
        <end position="960"/>
    </location>
</feature>
<dbReference type="STRING" id="764103.G7DYZ1"/>
<evidence type="ECO:0000256" key="7">
    <source>
        <dbReference type="ARBA" id="ARBA00022801"/>
    </source>
</evidence>
<reference evidence="21 22" key="1">
    <citation type="journal article" date="2011" name="J. Gen. Appl. Microbiol.">
        <title>Draft genome sequencing of the enigmatic basidiomycete Mixia osmundae.</title>
        <authorList>
            <person name="Nishida H."/>
            <person name="Nagatsuka Y."/>
            <person name="Sugiyama J."/>
        </authorList>
    </citation>
    <scope>NUCLEOTIDE SEQUENCE [LARGE SCALE GENOMIC DNA]</scope>
    <source>
        <strain evidence="22">CBS 9802 / IAM 14324 / JCM 22182 / KY 12970</strain>
    </source>
</reference>
<feature type="binding site" evidence="15">
    <location>
        <position position="415"/>
    </location>
    <ligand>
        <name>Zn(2+)</name>
        <dbReference type="ChEBI" id="CHEBI:29105"/>
        <note>catalytic</note>
    </ligand>
</feature>
<keyword evidence="4 17" id="KW-0645">Protease</keyword>
<comment type="cofactor">
    <cofactor evidence="15 17">
        <name>Zn(2+)</name>
        <dbReference type="ChEBI" id="CHEBI:29105"/>
    </cofactor>
    <text evidence="15 17">Binds 1 zinc ion per subunit.</text>
</comment>
<keyword evidence="12" id="KW-0472">Membrane</keyword>
<dbReference type="AlphaFoldDB" id="G7DYZ1"/>
<comment type="subcellular location">
    <subcellularLocation>
        <location evidence="1">Membrane</location>
        <topology evidence="1">Single-pass type II membrane protein</topology>
    </subcellularLocation>
</comment>
<evidence type="ECO:0000256" key="16">
    <source>
        <dbReference type="PIRSR" id="PIRSR634016-4"/>
    </source>
</evidence>
<dbReference type="PANTHER" id="PTHR11533">
    <property type="entry name" value="PROTEASE M1 ZINC METALLOPROTEASE"/>
    <property type="match status" value="1"/>
</dbReference>
<evidence type="ECO:0000256" key="8">
    <source>
        <dbReference type="ARBA" id="ARBA00022833"/>
    </source>
</evidence>
<dbReference type="InterPro" id="IPR045357">
    <property type="entry name" value="Aminopeptidase_N-like_N"/>
</dbReference>
<accession>G7DYZ1</accession>
<dbReference type="GO" id="GO:0016020">
    <property type="term" value="C:membrane"/>
    <property type="evidence" value="ECO:0007669"/>
    <property type="project" value="UniProtKB-SubCell"/>
</dbReference>
<feature type="binding site" evidence="15">
    <location>
        <position position="438"/>
    </location>
    <ligand>
        <name>Zn(2+)</name>
        <dbReference type="ChEBI" id="CHEBI:29105"/>
        <note>catalytic</note>
    </ligand>
</feature>
<keyword evidence="7 17" id="KW-0378">Hydrolase</keyword>
<evidence type="ECO:0000256" key="17">
    <source>
        <dbReference type="RuleBase" id="RU364040"/>
    </source>
</evidence>
<keyword evidence="11 17" id="KW-0482">Metalloprotease</keyword>
<keyword evidence="8 15" id="KW-0862">Zinc</keyword>
<dbReference type="Pfam" id="PF11838">
    <property type="entry name" value="ERAP1_C"/>
    <property type="match status" value="1"/>
</dbReference>
<dbReference type="InterPro" id="IPR027268">
    <property type="entry name" value="Peptidase_M4/M1_CTD_sf"/>
</dbReference>
<dbReference type="Gene3D" id="1.10.390.10">
    <property type="entry name" value="Neutral Protease Domain 2"/>
    <property type="match status" value="1"/>
</dbReference>
<dbReference type="GO" id="GO:0005737">
    <property type="term" value="C:cytoplasm"/>
    <property type="evidence" value="ECO:0007669"/>
    <property type="project" value="TreeGrafter"/>
</dbReference>
<dbReference type="Gene3D" id="2.60.40.1730">
    <property type="entry name" value="tricorn interacting facor f3 domain"/>
    <property type="match status" value="1"/>
</dbReference>
<evidence type="ECO:0000256" key="12">
    <source>
        <dbReference type="ARBA" id="ARBA00023136"/>
    </source>
</evidence>
<dbReference type="GO" id="GO:0070006">
    <property type="term" value="F:metalloaminopeptidase activity"/>
    <property type="evidence" value="ECO:0007669"/>
    <property type="project" value="TreeGrafter"/>
</dbReference>
<dbReference type="FunFam" id="1.10.390.10:FF:000006">
    <property type="entry name" value="Puromycin-sensitive aminopeptidase"/>
    <property type="match status" value="1"/>
</dbReference>
<evidence type="ECO:0000256" key="10">
    <source>
        <dbReference type="ARBA" id="ARBA00022989"/>
    </source>
</evidence>
<dbReference type="GO" id="GO:0005615">
    <property type="term" value="C:extracellular space"/>
    <property type="evidence" value="ECO:0007669"/>
    <property type="project" value="TreeGrafter"/>
</dbReference>
<organism evidence="21 22">
    <name type="scientific">Mixia osmundae (strain CBS 9802 / IAM 14324 / JCM 22182 / KY 12970)</name>
    <dbReference type="NCBI Taxonomy" id="764103"/>
    <lineage>
        <taxon>Eukaryota</taxon>
        <taxon>Fungi</taxon>
        <taxon>Dikarya</taxon>
        <taxon>Basidiomycota</taxon>
        <taxon>Pucciniomycotina</taxon>
        <taxon>Mixiomycetes</taxon>
        <taxon>Mixiales</taxon>
        <taxon>Mixiaceae</taxon>
        <taxon>Mixia</taxon>
    </lineage>
</organism>
<comment type="caution">
    <text evidence="21">The sequence shown here is derived from an EMBL/GenBank/DDBJ whole genome shotgun (WGS) entry which is preliminary data.</text>
</comment>
<evidence type="ECO:0000256" key="3">
    <source>
        <dbReference type="ARBA" id="ARBA00022438"/>
    </source>
</evidence>
<feature type="binding site" evidence="15">
    <location>
        <position position="419"/>
    </location>
    <ligand>
        <name>Zn(2+)</name>
        <dbReference type="ChEBI" id="CHEBI:29105"/>
        <note>catalytic</note>
    </ligand>
</feature>
<dbReference type="InterPro" id="IPR001930">
    <property type="entry name" value="Peptidase_M1"/>
</dbReference>
<dbReference type="EMBL" id="BABT02000063">
    <property type="protein sequence ID" value="GAA95801.1"/>
    <property type="molecule type" value="Genomic_DNA"/>
</dbReference>
<comment type="similarity">
    <text evidence="2 17">Belongs to the peptidase M1 family.</text>
</comment>
<dbReference type="PANTHER" id="PTHR11533:SF174">
    <property type="entry name" value="PUROMYCIN-SENSITIVE AMINOPEPTIDASE-RELATED"/>
    <property type="match status" value="1"/>
</dbReference>
<keyword evidence="9" id="KW-0735">Signal-anchor</keyword>
<dbReference type="FunFam" id="2.60.40.1730:FF:000001">
    <property type="entry name" value="Leucyl-cystinyl aminopeptidase"/>
    <property type="match status" value="1"/>
</dbReference>
<proteinExistence type="inferred from homology"/>
<dbReference type="InterPro" id="IPR034016">
    <property type="entry name" value="M1_APN-typ"/>
</dbReference>
<name>G7DYZ1_MIXOS</name>
<feature type="site" description="Transition state stabilizer" evidence="16">
    <location>
        <position position="502"/>
    </location>
</feature>
<evidence type="ECO:0000256" key="9">
    <source>
        <dbReference type="ARBA" id="ARBA00022968"/>
    </source>
</evidence>
<dbReference type="Gene3D" id="1.25.50.20">
    <property type="match status" value="1"/>
</dbReference>
<keyword evidence="5" id="KW-0812">Transmembrane</keyword>
<dbReference type="SUPFAM" id="SSF55486">
    <property type="entry name" value="Metalloproteases ('zincins'), catalytic domain"/>
    <property type="match status" value="1"/>
</dbReference>
<evidence type="ECO:0000256" key="5">
    <source>
        <dbReference type="ARBA" id="ARBA00022692"/>
    </source>
</evidence>
<evidence type="ECO:0000259" key="20">
    <source>
        <dbReference type="Pfam" id="PF17900"/>
    </source>
</evidence>
<feature type="domain" description="Peptidase M1 membrane alanine aminopeptidase" evidence="18">
    <location>
        <begin position="343"/>
        <end position="561"/>
    </location>
</feature>
<dbReference type="GO" id="GO:0043171">
    <property type="term" value="P:peptide catabolic process"/>
    <property type="evidence" value="ECO:0007669"/>
    <property type="project" value="TreeGrafter"/>
</dbReference>
<feature type="active site" description="Proton acceptor" evidence="14">
    <location>
        <position position="416"/>
    </location>
</feature>
<feature type="domain" description="Aminopeptidase N-like N-terminal" evidence="20">
    <location>
        <begin position="95"/>
        <end position="303"/>
    </location>
</feature>
<dbReference type="EC" id="3.4.11.-" evidence="17"/>
<dbReference type="InterPro" id="IPR050344">
    <property type="entry name" value="Peptidase_M1_aminopeptidases"/>
</dbReference>
<evidence type="ECO:0000256" key="2">
    <source>
        <dbReference type="ARBA" id="ARBA00010136"/>
    </source>
</evidence>
<dbReference type="Pfam" id="PF01433">
    <property type="entry name" value="Peptidase_M1"/>
    <property type="match status" value="1"/>
</dbReference>
<dbReference type="InterPro" id="IPR042097">
    <property type="entry name" value="Aminopeptidase_N-like_N_sf"/>
</dbReference>
<dbReference type="GO" id="GO:0042277">
    <property type="term" value="F:peptide binding"/>
    <property type="evidence" value="ECO:0007669"/>
    <property type="project" value="TreeGrafter"/>
</dbReference>
<dbReference type="InParanoid" id="G7DYZ1"/>
<keyword evidence="13" id="KW-0325">Glycoprotein</keyword>
<evidence type="ECO:0000259" key="18">
    <source>
        <dbReference type="Pfam" id="PF01433"/>
    </source>
</evidence>
<dbReference type="FunFam" id="2.60.40.1910:FF:000004">
    <property type="entry name" value="Aminopeptidase"/>
    <property type="match status" value="1"/>
</dbReference>
<keyword evidence="3 17" id="KW-0031">Aminopeptidase</keyword>
<dbReference type="FunCoup" id="G7DYZ1">
    <property type="interactions" value="468"/>
</dbReference>
<dbReference type="OrthoDB" id="10031169at2759"/>
<dbReference type="Pfam" id="PF17900">
    <property type="entry name" value="Peptidase_M1_N"/>
    <property type="match status" value="1"/>
</dbReference>
<keyword evidence="10" id="KW-1133">Transmembrane helix</keyword>
<evidence type="ECO:0000256" key="15">
    <source>
        <dbReference type="PIRSR" id="PIRSR634016-3"/>
    </source>
</evidence>
<dbReference type="GO" id="GO:0008270">
    <property type="term" value="F:zinc ion binding"/>
    <property type="evidence" value="ECO:0007669"/>
    <property type="project" value="UniProtKB-UniRule"/>
</dbReference>
<dbReference type="SUPFAM" id="SSF63737">
    <property type="entry name" value="Leukotriene A4 hydrolase N-terminal domain"/>
    <property type="match status" value="1"/>
</dbReference>
<dbReference type="FunFam" id="1.25.50.20:FF:000002">
    <property type="entry name" value="Aminopeptidase"/>
    <property type="match status" value="1"/>
</dbReference>
<keyword evidence="6 15" id="KW-0479">Metal-binding</keyword>
<evidence type="ECO:0000313" key="21">
    <source>
        <dbReference type="EMBL" id="GAA95801.1"/>
    </source>
</evidence>
<evidence type="ECO:0000259" key="19">
    <source>
        <dbReference type="Pfam" id="PF11838"/>
    </source>
</evidence>
<evidence type="ECO:0000256" key="6">
    <source>
        <dbReference type="ARBA" id="ARBA00022723"/>
    </source>
</evidence>
<evidence type="ECO:0000313" key="22">
    <source>
        <dbReference type="Proteomes" id="UP000009131"/>
    </source>
</evidence>
<sequence length="983" mass="108719">MLVRPVRQASRLVPTRLLATSRSALLLLKSARTALSAPLAPAQLGHTHRRSCSTLFGAILPGCAYHRKMSSASSTAEALAKQQPSTDYRLGSAVKPIHYDLVIKSDLEQLAFEGKAQVEVEILQETKEITLHARKPLVVRSASLKSSQLKTTSEETSTDLKVDEDLERVTATFATPLPAGSKATITYDFSGEIEGSMQGYYRSSYDKEDGSKGSYALTQFEPTDARRAFPCFDEPALKATFTLDLIHRKGTVALGNMNAINEIASDGSVTFLQSGSPAEKGPETKSEWLRTSFAKTPKMSTYLVAYANGEFVHLESAFTSPLTNKSVPMRIYTTPEHIHQAQFALDVKQLVLPVYERIFDIAYPLPKLDTLVAADFDAGAMENWGLITGRTAIYLYDDERSGISGKKLTAGVQSHEVAHQWFGNIVSPGWWDNLWLNEAFATLMGEVIIIHEVWPEWKIHSAFISKHLNAALALDSQRSSHPIEMPCPDPKLINQIFDAISYSKGASVLKMLSNLIGEKVFLKGVSIYLKAHLYGNSQTKDLWAGIAESSGLDVAKIMSNWTLKTGFPVINVEETSTGITVRQNRFLSTGDPTPEEDETIWYVPLMLKTMGASSKPTVDNKAILDKRELSIKIDNVTNASFKLNAETAGVYRVRYQPERLAKLGEEAAKPNSALSLNDRMGLVQDAFTLARAGYGETSGALALVNKLNGETENLVWTEINAGVSDIDSAWWEEPKDVRDGIAAFRRHLMGPIARKLSFEVSKSDAPDVRELRALVIGSAAASHDQEIIDECIRRFDAYSQDGDDHAIPGDLLRPIFVVAVRYGAEKQYDAALQVMRRPPTPQHKVAAIFSLAFAQDEALLKRTFSLISDGEIKTQDLLYIFGGLGSNAASRRMVWTWLQENYDLIYRRFDGGFQLGRIIGYAFEGLSTTKDADAVEAFFKEKDTAAYHQALKQGLDSVRAKAAWLSRDRGDVKEWLKAQQYLA</sequence>
<gene>
    <name evidence="21" type="primary">Mo02458</name>
    <name evidence="21" type="ORF">E5Q_02458</name>
</gene>
<protein>
    <recommendedName>
        <fullName evidence="17">Aminopeptidase</fullName>
        <ecNumber evidence="17">3.4.11.-</ecNumber>
    </recommendedName>
</protein>
<evidence type="ECO:0000256" key="13">
    <source>
        <dbReference type="ARBA" id="ARBA00023180"/>
    </source>
</evidence>
<dbReference type="GO" id="GO:0006508">
    <property type="term" value="P:proteolysis"/>
    <property type="evidence" value="ECO:0007669"/>
    <property type="project" value="UniProtKB-KW"/>
</dbReference>
<evidence type="ECO:0000256" key="11">
    <source>
        <dbReference type="ARBA" id="ARBA00023049"/>
    </source>
</evidence>
<dbReference type="Proteomes" id="UP000009131">
    <property type="component" value="Unassembled WGS sequence"/>
</dbReference>
<dbReference type="HOGENOM" id="CLU_003705_0_2_1"/>
<evidence type="ECO:0000256" key="14">
    <source>
        <dbReference type="PIRSR" id="PIRSR634016-1"/>
    </source>
</evidence>
<dbReference type="eggNOG" id="KOG1046">
    <property type="taxonomic scope" value="Eukaryota"/>
</dbReference>
<dbReference type="InterPro" id="IPR014782">
    <property type="entry name" value="Peptidase_M1_dom"/>
</dbReference>
<dbReference type="InterPro" id="IPR024571">
    <property type="entry name" value="ERAP1-like_C_dom"/>
</dbReference>
<dbReference type="PRINTS" id="PR00756">
    <property type="entry name" value="ALADIPTASE"/>
</dbReference>
<dbReference type="Gene3D" id="2.60.40.1910">
    <property type="match status" value="1"/>
</dbReference>
<reference evidence="21 22" key="2">
    <citation type="journal article" date="2012" name="Open Biol.">
        <title>Characteristics of nucleosomes and linker DNA regions on the genome of the basidiomycete Mixia osmundae revealed by mono- and dinucleosome mapping.</title>
        <authorList>
            <person name="Nishida H."/>
            <person name="Kondo S."/>
            <person name="Matsumoto T."/>
            <person name="Suzuki Y."/>
            <person name="Yoshikawa H."/>
            <person name="Taylor T.D."/>
            <person name="Sugiyama J."/>
        </authorList>
    </citation>
    <scope>NUCLEOTIDE SEQUENCE [LARGE SCALE GENOMIC DNA]</scope>
    <source>
        <strain evidence="22">CBS 9802 / IAM 14324 / JCM 22182 / KY 12970</strain>
    </source>
</reference>
<keyword evidence="22" id="KW-1185">Reference proteome</keyword>